<sequence>MNYKSILACAFAGMALTACNSDENSMQPTESGETVHMTVTVSRETIQSTRTEFEENAEGGLNCVWSGNDKLYVTDDKGFNKGVLTVAELKDNGANAVFEGNISGIVGNKATLNYYYLGTASESLVVDDTKVYTADYSVQDGKFESLPQKDILSATAEVIISNGKSYVADMTLARRISFARFNLKFAEDMNVNPNFKVTISGKGLNNVAKIDTKDCSATYNAGEVVMENVSATEDIYMVLLPNTLESGFDLKFVVEDGENTYEGICPVGKKITQAKYYRKSLDGGKFGGLEVPMSYANEYTLRYHANFDGADPAYIDDVKHQAAPVEFVYKTYEETGLPVRDGYEFNGWAGSEDAESGDEPGATLTMYEFMNNKVNDVYAIWNKIFNYSVEFDITGADAGQNAPETLTYSGTETEHNFTLPNQTINRDGFEFKGWSETPNASDNAITGSIIVKSDKPQITLYPVWVLKKSVIEVPGAGGDEL</sequence>
<organism evidence="1 2">
    <name type="scientific">Lepagella muris</name>
    <dbReference type="NCBI Taxonomy" id="3032870"/>
    <lineage>
        <taxon>Bacteria</taxon>
        <taxon>Pseudomonadati</taxon>
        <taxon>Bacteroidota</taxon>
        <taxon>Bacteroidia</taxon>
        <taxon>Bacteroidales</taxon>
        <taxon>Muribaculaceae</taxon>
        <taxon>Lepagella</taxon>
    </lineage>
</organism>
<gene>
    <name evidence="1" type="ORF">E5331_06090</name>
</gene>
<evidence type="ECO:0000313" key="1">
    <source>
        <dbReference type="EMBL" id="TGY79576.1"/>
    </source>
</evidence>
<accession>A0AC61RL54</accession>
<evidence type="ECO:0000313" key="2">
    <source>
        <dbReference type="Proteomes" id="UP000306319"/>
    </source>
</evidence>
<reference evidence="1" key="1">
    <citation type="submission" date="2019-04" db="EMBL/GenBank/DDBJ databases">
        <title>Microbes associate with the intestines of laboratory mice.</title>
        <authorList>
            <person name="Navarre W."/>
            <person name="Wong E."/>
            <person name="Huang K."/>
            <person name="Tropini C."/>
            <person name="Ng K."/>
            <person name="Yu B."/>
        </authorList>
    </citation>
    <scope>NUCLEOTIDE SEQUENCE</scope>
    <source>
        <strain evidence="1">NM04_E33</strain>
    </source>
</reference>
<dbReference type="EMBL" id="SRYB01000006">
    <property type="protein sequence ID" value="TGY79576.1"/>
    <property type="molecule type" value="Genomic_DNA"/>
</dbReference>
<comment type="caution">
    <text evidence="1">The sequence shown here is derived from an EMBL/GenBank/DDBJ whole genome shotgun (WGS) entry which is preliminary data.</text>
</comment>
<dbReference type="Proteomes" id="UP000306319">
    <property type="component" value="Unassembled WGS sequence"/>
</dbReference>
<keyword evidence="2" id="KW-1185">Reference proteome</keyword>
<proteinExistence type="predicted"/>
<protein>
    <submittedName>
        <fullName evidence="1">Uncharacterized protein</fullName>
    </submittedName>
</protein>
<name>A0AC61RL54_9BACT</name>